<dbReference type="Pfam" id="PF01408">
    <property type="entry name" value="GFO_IDH_MocA"/>
    <property type="match status" value="1"/>
</dbReference>
<evidence type="ECO:0000313" key="4">
    <source>
        <dbReference type="Proteomes" id="UP000290218"/>
    </source>
</evidence>
<sequence>MLGFAHAHPSLHSASLRPVETGGGRLSAPRTVLVGVGGYGRVHLRHLLDFHRRGELVLAAAVVFPPEPDETVVGDLRAAGCEILASFEALLAALPRLRIAFAVVPTPIHLHATMTLALVRAGVDVLVEKPLTATPADVAAMAEAAAANQRRVAVGFQYLHAPEVRALGRKLADGAIGALRRLVVHAAWPRSHAYYSRNAWAGRLKLEGAWVLDSPVSNAMSHFLMVMLNLAERAGAPLNEPVNLTAELYRAQAIESFDTAMLQLRTVNGVRLDFYGTHSSAAIGRPSLRIEGTNGTAEWVQDSHACLDGPGGRWEQTAFPESDTRERMLRDVLKYHRGEPAEVCTIGMASLHVRCIAGLHREFLVTPVPAAHIRRHEVDGQVFSYVSGLDEVLLAAARTGQGLAEAGAAWAVKPRTARLQLRG</sequence>
<dbReference type="InterPro" id="IPR036291">
    <property type="entry name" value="NAD(P)-bd_dom_sf"/>
</dbReference>
<dbReference type="InterPro" id="IPR055170">
    <property type="entry name" value="GFO_IDH_MocA-like_dom"/>
</dbReference>
<dbReference type="PANTHER" id="PTHR43249:SF1">
    <property type="entry name" value="D-GLUCOSIDE 3-DEHYDROGENASE"/>
    <property type="match status" value="1"/>
</dbReference>
<evidence type="ECO:0000313" key="3">
    <source>
        <dbReference type="EMBL" id="RXK53768.1"/>
    </source>
</evidence>
<comment type="caution">
    <text evidence="3">The sequence shown here is derived from an EMBL/GenBank/DDBJ whole genome shotgun (WGS) entry which is preliminary data.</text>
</comment>
<dbReference type="Gene3D" id="3.40.50.720">
    <property type="entry name" value="NAD(P)-binding Rossmann-like Domain"/>
    <property type="match status" value="1"/>
</dbReference>
<dbReference type="GO" id="GO:0000166">
    <property type="term" value="F:nucleotide binding"/>
    <property type="evidence" value="ECO:0007669"/>
    <property type="project" value="InterPro"/>
</dbReference>
<feature type="domain" description="Gfo/Idh/MocA-like oxidoreductase N-terminal" evidence="1">
    <location>
        <begin position="30"/>
        <end position="156"/>
    </location>
</feature>
<organism evidence="3 4">
    <name type="scientific">Oleiharenicola lentus</name>
    <dbReference type="NCBI Taxonomy" id="2508720"/>
    <lineage>
        <taxon>Bacteria</taxon>
        <taxon>Pseudomonadati</taxon>
        <taxon>Verrucomicrobiota</taxon>
        <taxon>Opitutia</taxon>
        <taxon>Opitutales</taxon>
        <taxon>Opitutaceae</taxon>
        <taxon>Oleiharenicola</taxon>
    </lineage>
</organism>
<dbReference type="RefSeq" id="WP_129049784.1">
    <property type="nucleotide sequence ID" value="NZ_SDHX01000002.1"/>
</dbReference>
<dbReference type="Gene3D" id="3.30.360.10">
    <property type="entry name" value="Dihydrodipicolinate Reductase, domain 2"/>
    <property type="match status" value="1"/>
</dbReference>
<dbReference type="InterPro" id="IPR052515">
    <property type="entry name" value="Gfo/Idh/MocA_Oxidoreductase"/>
</dbReference>
<dbReference type="SUPFAM" id="SSF51735">
    <property type="entry name" value="NAD(P)-binding Rossmann-fold domains"/>
    <property type="match status" value="1"/>
</dbReference>
<accession>A0A4Q1C5Q8</accession>
<dbReference type="AlphaFoldDB" id="A0A4Q1C5Q8"/>
<feature type="domain" description="GFO/IDH/MocA-like oxidoreductase" evidence="2">
    <location>
        <begin position="165"/>
        <end position="298"/>
    </location>
</feature>
<name>A0A4Q1C5Q8_9BACT</name>
<reference evidence="3 4" key="1">
    <citation type="submission" date="2019-01" db="EMBL/GenBank/DDBJ databases">
        <title>Lacunisphaera sp. strain TWA-58.</title>
        <authorList>
            <person name="Chen W.-M."/>
        </authorList>
    </citation>
    <scope>NUCLEOTIDE SEQUENCE [LARGE SCALE GENOMIC DNA]</scope>
    <source>
        <strain evidence="3 4">TWA-58</strain>
    </source>
</reference>
<dbReference type="SUPFAM" id="SSF55347">
    <property type="entry name" value="Glyceraldehyde-3-phosphate dehydrogenase-like, C-terminal domain"/>
    <property type="match status" value="1"/>
</dbReference>
<dbReference type="PANTHER" id="PTHR43249">
    <property type="entry name" value="UDP-N-ACETYL-2-AMINO-2-DEOXY-D-GLUCURONATE OXIDASE"/>
    <property type="match status" value="1"/>
</dbReference>
<protein>
    <submittedName>
        <fullName evidence="3">Gfo/Idh/MocA family oxidoreductase</fullName>
    </submittedName>
</protein>
<dbReference type="EMBL" id="SDHX01000002">
    <property type="protein sequence ID" value="RXK53768.1"/>
    <property type="molecule type" value="Genomic_DNA"/>
</dbReference>
<dbReference type="Proteomes" id="UP000290218">
    <property type="component" value="Unassembled WGS sequence"/>
</dbReference>
<gene>
    <name evidence="3" type="ORF">ESB00_18965</name>
</gene>
<evidence type="ECO:0000259" key="2">
    <source>
        <dbReference type="Pfam" id="PF22725"/>
    </source>
</evidence>
<proteinExistence type="predicted"/>
<dbReference type="InterPro" id="IPR000683">
    <property type="entry name" value="Gfo/Idh/MocA-like_OxRdtase_N"/>
</dbReference>
<dbReference type="OrthoDB" id="9781966at2"/>
<evidence type="ECO:0000259" key="1">
    <source>
        <dbReference type="Pfam" id="PF01408"/>
    </source>
</evidence>
<keyword evidence="4" id="KW-1185">Reference proteome</keyword>
<dbReference type="Pfam" id="PF22725">
    <property type="entry name" value="GFO_IDH_MocA_C3"/>
    <property type="match status" value="1"/>
</dbReference>